<dbReference type="Pfam" id="PF13445">
    <property type="entry name" value="zf-RING_UBOX"/>
    <property type="match status" value="1"/>
</dbReference>
<evidence type="ECO:0000256" key="3">
    <source>
        <dbReference type="ARBA" id="ARBA00022833"/>
    </source>
</evidence>
<keyword evidence="9" id="KW-1185">Reference proteome</keyword>
<dbReference type="SMART" id="SM00184">
    <property type="entry name" value="RING"/>
    <property type="match status" value="1"/>
</dbReference>
<keyword evidence="1" id="KW-0479">Metal-binding</keyword>
<accession>A0ABD3UW36</accession>
<dbReference type="InterPro" id="IPR001841">
    <property type="entry name" value="Znf_RING"/>
</dbReference>
<feature type="region of interest" description="Disordered" evidence="5">
    <location>
        <begin position="398"/>
        <end position="439"/>
    </location>
</feature>
<dbReference type="Gene3D" id="3.30.160.60">
    <property type="entry name" value="Classic Zinc Finger"/>
    <property type="match status" value="1"/>
</dbReference>
<dbReference type="PROSITE" id="PS50089">
    <property type="entry name" value="ZF_RING_2"/>
    <property type="match status" value="1"/>
</dbReference>
<sequence length="439" mass="50572">MAEVSTQRLKCPLCLERFKSPKVLDCFHTFCENCLSTTMFAKKTCRGKDIFECPVCATHIRAPAQEETQEIWAYNLPTNFPILSFIEGKGSESVETVFCQPCQADGKMKASVAFCVDCSEYLCCACRKSHALFKMSKNHLITEESVRTNQIPESDSVYLDLCNLHNKPLAYYCNDHKGACCVQCIPEVHRKCTKIDDIVDLAQYEPGDDRLKEEVRGKLEILMLDFQQIQGKREENLKLINEQKEEIRKCIETWRKNLVRKVKELETSALERLDEVHQDVTTELSNRLKECKSAIAAVEVSNLMLDEAIKMKNERQTFIALTKISKQAENYLTNLQHLYDRAFEISLEYATKTEVESFYNADSLGDTKKHSKSMYFSFGSINETEMLMSMESFREYEKKISESDSDEEENSRKVKSVALKSSKMRSKMLPVPRKWKAPI</sequence>
<dbReference type="InterPro" id="IPR027370">
    <property type="entry name" value="Znf-RING_euk"/>
</dbReference>
<proteinExistence type="predicted"/>
<keyword evidence="2 4" id="KW-0863">Zinc-finger</keyword>
<dbReference type="InterPro" id="IPR013083">
    <property type="entry name" value="Znf_RING/FYVE/PHD"/>
</dbReference>
<name>A0ABD3UW36_SINWO</name>
<dbReference type="InterPro" id="IPR047153">
    <property type="entry name" value="TRIM45/56/19-like"/>
</dbReference>
<reference evidence="8 9" key="1">
    <citation type="submission" date="2024-11" db="EMBL/GenBank/DDBJ databases">
        <title>Chromosome-level genome assembly of the freshwater bivalve Anodonta woodiana.</title>
        <authorList>
            <person name="Chen X."/>
        </authorList>
    </citation>
    <scope>NUCLEOTIDE SEQUENCE [LARGE SCALE GENOMIC DNA]</scope>
    <source>
        <strain evidence="8">MN2024</strain>
        <tissue evidence="8">Gills</tissue>
    </source>
</reference>
<evidence type="ECO:0000313" key="9">
    <source>
        <dbReference type="Proteomes" id="UP001634394"/>
    </source>
</evidence>
<dbReference type="Proteomes" id="UP001634394">
    <property type="component" value="Unassembled WGS sequence"/>
</dbReference>
<dbReference type="Pfam" id="PF00643">
    <property type="entry name" value="zf-B_box"/>
    <property type="match status" value="1"/>
</dbReference>
<gene>
    <name evidence="8" type="ORF">ACJMK2_016346</name>
</gene>
<dbReference type="SUPFAM" id="SSF57850">
    <property type="entry name" value="RING/U-box"/>
    <property type="match status" value="1"/>
</dbReference>
<feature type="domain" description="RING-type" evidence="6">
    <location>
        <begin position="11"/>
        <end position="56"/>
    </location>
</feature>
<dbReference type="Gene3D" id="3.30.40.10">
    <property type="entry name" value="Zinc/RING finger domain, C3HC4 (zinc finger)"/>
    <property type="match status" value="1"/>
</dbReference>
<evidence type="ECO:0000256" key="5">
    <source>
        <dbReference type="SAM" id="MobiDB-lite"/>
    </source>
</evidence>
<dbReference type="InterPro" id="IPR017907">
    <property type="entry name" value="Znf_RING_CS"/>
</dbReference>
<evidence type="ECO:0000313" key="8">
    <source>
        <dbReference type="EMBL" id="KAL3852728.1"/>
    </source>
</evidence>
<evidence type="ECO:0000256" key="4">
    <source>
        <dbReference type="PROSITE-ProRule" id="PRU00024"/>
    </source>
</evidence>
<dbReference type="PANTHER" id="PTHR25462:SF296">
    <property type="entry name" value="MEIOTIC P26, ISOFORM F"/>
    <property type="match status" value="1"/>
</dbReference>
<dbReference type="InterPro" id="IPR000315">
    <property type="entry name" value="Znf_B-box"/>
</dbReference>
<evidence type="ECO:0000256" key="1">
    <source>
        <dbReference type="ARBA" id="ARBA00022723"/>
    </source>
</evidence>
<evidence type="ECO:0000256" key="2">
    <source>
        <dbReference type="ARBA" id="ARBA00022771"/>
    </source>
</evidence>
<dbReference type="PROSITE" id="PS50119">
    <property type="entry name" value="ZF_BBOX"/>
    <property type="match status" value="1"/>
</dbReference>
<dbReference type="PANTHER" id="PTHR25462">
    <property type="entry name" value="BONUS, ISOFORM C-RELATED"/>
    <property type="match status" value="1"/>
</dbReference>
<comment type="caution">
    <text evidence="8">The sequence shown here is derived from an EMBL/GenBank/DDBJ whole genome shotgun (WGS) entry which is preliminary data.</text>
</comment>
<dbReference type="SUPFAM" id="SSF57845">
    <property type="entry name" value="B-box zinc-binding domain"/>
    <property type="match status" value="1"/>
</dbReference>
<dbReference type="EMBL" id="JBJQND010000015">
    <property type="protein sequence ID" value="KAL3852728.1"/>
    <property type="molecule type" value="Genomic_DNA"/>
</dbReference>
<dbReference type="AlphaFoldDB" id="A0ABD3UW36"/>
<evidence type="ECO:0000259" key="7">
    <source>
        <dbReference type="PROSITE" id="PS50119"/>
    </source>
</evidence>
<keyword evidence="3" id="KW-0862">Zinc</keyword>
<feature type="domain" description="B box-type" evidence="7">
    <location>
        <begin position="94"/>
        <end position="144"/>
    </location>
</feature>
<evidence type="ECO:0000259" key="6">
    <source>
        <dbReference type="PROSITE" id="PS50089"/>
    </source>
</evidence>
<organism evidence="8 9">
    <name type="scientific">Sinanodonta woodiana</name>
    <name type="common">Chinese pond mussel</name>
    <name type="synonym">Anodonta woodiana</name>
    <dbReference type="NCBI Taxonomy" id="1069815"/>
    <lineage>
        <taxon>Eukaryota</taxon>
        <taxon>Metazoa</taxon>
        <taxon>Spiralia</taxon>
        <taxon>Lophotrochozoa</taxon>
        <taxon>Mollusca</taxon>
        <taxon>Bivalvia</taxon>
        <taxon>Autobranchia</taxon>
        <taxon>Heteroconchia</taxon>
        <taxon>Palaeoheterodonta</taxon>
        <taxon>Unionida</taxon>
        <taxon>Unionoidea</taxon>
        <taxon>Unionidae</taxon>
        <taxon>Unioninae</taxon>
        <taxon>Sinanodonta</taxon>
    </lineage>
</organism>
<dbReference type="PROSITE" id="PS00518">
    <property type="entry name" value="ZF_RING_1"/>
    <property type="match status" value="1"/>
</dbReference>
<dbReference type="GO" id="GO:0008270">
    <property type="term" value="F:zinc ion binding"/>
    <property type="evidence" value="ECO:0007669"/>
    <property type="project" value="UniProtKB-KW"/>
</dbReference>
<protein>
    <submittedName>
        <fullName evidence="8">Uncharacterized protein</fullName>
    </submittedName>
</protein>